<proteinExistence type="predicted"/>
<name>F9P6Q0_STRCV</name>
<evidence type="ECO:0000313" key="2">
    <source>
        <dbReference type="Proteomes" id="UP000003287"/>
    </source>
</evidence>
<sequence length="53" mass="6066">MAEEAKRFAQVLSGEIKQEIYQNWLDAAAAVHKTLFSMRQDAGIRFEADHDNN</sequence>
<dbReference type="AlphaFoldDB" id="F9P6Q0"/>
<evidence type="ECO:0000313" key="1">
    <source>
        <dbReference type="EMBL" id="EGV09501.1"/>
    </source>
</evidence>
<organism evidence="1 2">
    <name type="scientific">Streptococcus constellatus subsp. pharyngis SK1060 = CCUG 46377</name>
    <dbReference type="NCBI Taxonomy" id="1035184"/>
    <lineage>
        <taxon>Bacteria</taxon>
        <taxon>Bacillati</taxon>
        <taxon>Bacillota</taxon>
        <taxon>Bacilli</taxon>
        <taxon>Lactobacillales</taxon>
        <taxon>Streptococcaceae</taxon>
        <taxon>Streptococcus</taxon>
        <taxon>Streptococcus anginosus group</taxon>
    </lineage>
</organism>
<protein>
    <submittedName>
        <fullName evidence="1">Uncharacterized protein</fullName>
    </submittedName>
</protein>
<accession>F9P6Q0</accession>
<dbReference type="EMBL" id="AFUP01000003">
    <property type="protein sequence ID" value="EGV09501.1"/>
    <property type="molecule type" value="Genomic_DNA"/>
</dbReference>
<reference evidence="1 2" key="1">
    <citation type="submission" date="2011-06" db="EMBL/GenBank/DDBJ databases">
        <authorList>
            <person name="Harkins D.M."/>
            <person name="Madupu R."/>
            <person name="Durkin A.S."/>
            <person name="Torralba M."/>
            <person name="Methe B."/>
            <person name="Sutton G.G."/>
            <person name="Nelson K.E."/>
        </authorList>
    </citation>
    <scope>NUCLEOTIDE SEQUENCE [LARGE SCALE GENOMIC DNA]</scope>
    <source>
        <strain evidence="1 2">SK1060</strain>
    </source>
</reference>
<gene>
    <name evidence="1" type="ORF">HMPREF1042_1150</name>
</gene>
<dbReference type="Proteomes" id="UP000003287">
    <property type="component" value="Unassembled WGS sequence"/>
</dbReference>